<evidence type="ECO:0000256" key="11">
    <source>
        <dbReference type="ARBA" id="ARBA00023136"/>
    </source>
</evidence>
<dbReference type="PROSITE" id="PS00108">
    <property type="entry name" value="PROTEIN_KINASE_ST"/>
    <property type="match status" value="1"/>
</dbReference>
<dbReference type="PANTHER" id="PTHR43289:SF6">
    <property type="entry name" value="SERINE_THREONINE-PROTEIN KINASE NEKL-3"/>
    <property type="match status" value="1"/>
</dbReference>
<dbReference type="InterPro" id="IPR011009">
    <property type="entry name" value="Kinase-like_dom_sf"/>
</dbReference>
<keyword evidence="17" id="KW-1185">Reference proteome</keyword>
<evidence type="ECO:0000259" key="15">
    <source>
        <dbReference type="PROSITE" id="PS50011"/>
    </source>
</evidence>
<keyword evidence="8 16" id="KW-0418">Kinase</keyword>
<dbReference type="Gene3D" id="1.10.510.10">
    <property type="entry name" value="Transferase(Phosphotransferase) domain 1"/>
    <property type="match status" value="1"/>
</dbReference>
<evidence type="ECO:0000256" key="10">
    <source>
        <dbReference type="ARBA" id="ARBA00022989"/>
    </source>
</evidence>
<dbReference type="Gene3D" id="3.30.200.20">
    <property type="entry name" value="Phosphorylase Kinase, domain 1"/>
    <property type="match status" value="1"/>
</dbReference>
<reference evidence="16" key="1">
    <citation type="submission" date="2020-07" db="EMBL/GenBank/DDBJ databases">
        <title>Description of Mycobacterium gordonae subsp. intergordonae subsp.nov. and Mycobacterium gordonae subsp. gordonae subsp. nov.</title>
        <authorList>
            <person name="Huang H."/>
        </authorList>
    </citation>
    <scope>NUCLEOTIDE SEQUENCE [LARGE SCALE GENOMIC DNA]</scope>
    <source>
        <strain evidence="16">24T</strain>
    </source>
</reference>
<evidence type="ECO:0000256" key="5">
    <source>
        <dbReference type="ARBA" id="ARBA00022679"/>
    </source>
</evidence>
<evidence type="ECO:0000313" key="16">
    <source>
        <dbReference type="EMBL" id="QLL06201.1"/>
    </source>
</evidence>
<gene>
    <name evidence="16" type="ORF">H0P51_20875</name>
</gene>
<feature type="region of interest" description="Disordered" evidence="13">
    <location>
        <begin position="446"/>
        <end position="482"/>
    </location>
</feature>
<reference evidence="16" key="2">
    <citation type="submission" date="2020-07" db="EMBL/GenBank/DDBJ databases">
        <authorList>
            <person name="Yu X."/>
        </authorList>
    </citation>
    <scope>NUCLEOTIDE SEQUENCE [LARGE SCALE GENOMIC DNA]</scope>
    <source>
        <strain evidence="16">24T</strain>
    </source>
</reference>
<evidence type="ECO:0000256" key="9">
    <source>
        <dbReference type="ARBA" id="ARBA00022840"/>
    </source>
</evidence>
<dbReference type="GO" id="GO:0080090">
    <property type="term" value="P:regulation of primary metabolic process"/>
    <property type="evidence" value="ECO:0007669"/>
    <property type="project" value="UniProtKB-ARBA"/>
</dbReference>
<dbReference type="AlphaFoldDB" id="A0A7D6DZ97"/>
<evidence type="ECO:0000313" key="17">
    <source>
        <dbReference type="Proteomes" id="UP000510682"/>
    </source>
</evidence>
<dbReference type="PANTHER" id="PTHR43289">
    <property type="entry name" value="MITOGEN-ACTIVATED PROTEIN KINASE KINASE KINASE 20-RELATED"/>
    <property type="match status" value="1"/>
</dbReference>
<sequence length="621" mass="65339">MSEASGSRVGSMFGPYHLKRLLGRGGMGEVYEAEHTVKEWTVAVKLMTAEFSKDPVFRERMKREARIAGRLQEPHVVPIHDYGEIDGQMYLEMRMIEGTDLDSVLKRFGPLTPPRAVAIITQIASALDAAHAAGVMHRDVKPPNILVTRDDFAYLVDFGIASATTDEKLTQLGTAVGTWKYMAPERFSNDEVTYRADIYALACVLYECLTGSPPYRADSATTLVTAHLMDPVPQVSIARAGIPKAFDAVIARGMAKKPEDRYASAGDFARAAHDALSNPDQDHAENILRKSRESNLPGTAALSGPQAAPPGPPPPAAPPQYSPPPSYGAPPGSGAVPHQGPPSGPSWAPDQGPPSGPSWAPASGPVSAPSGPVSGPSGPTSAPQYLGSGGWGGNPAPPPSGPNPWDQGNQPAKKRNPWPIVAAAAAVVLVLILVGVVIVMATGSDDKQEAGGTTTSVTTSSSRTSVTTRTPPSTTPGGEPSSKLMSMLPSGYAPGVCTTTTPKPNTVWSTSQAMITCGQNTNPGGPSHAIYGLYPNLAALKQSFQDDINAVQLTNCPGEGASPGGWHYDRDPTVTAGMIACGTYKNHPNVIWSTEGKLMLSDVFGDPATLEELHTWWTKYG</sequence>
<keyword evidence="6 14" id="KW-0812">Transmembrane</keyword>
<comment type="subcellular location">
    <subcellularLocation>
        <location evidence="1">Cell membrane</location>
        <topology evidence="1">Single-pass membrane protein</topology>
    </subcellularLocation>
</comment>
<dbReference type="GO" id="GO:0005524">
    <property type="term" value="F:ATP binding"/>
    <property type="evidence" value="ECO:0007669"/>
    <property type="project" value="UniProtKB-UniRule"/>
</dbReference>
<dbReference type="InterPro" id="IPR008271">
    <property type="entry name" value="Ser/Thr_kinase_AS"/>
</dbReference>
<dbReference type="RefSeq" id="WP_180914783.1">
    <property type="nucleotide sequence ID" value="NZ_CP059165.1"/>
</dbReference>
<evidence type="ECO:0000256" key="4">
    <source>
        <dbReference type="ARBA" id="ARBA00022527"/>
    </source>
</evidence>
<organism evidence="16 17">
    <name type="scientific">Mycobacterium vicinigordonae</name>
    <dbReference type="NCBI Taxonomy" id="1719132"/>
    <lineage>
        <taxon>Bacteria</taxon>
        <taxon>Bacillati</taxon>
        <taxon>Actinomycetota</taxon>
        <taxon>Actinomycetes</taxon>
        <taxon>Mycobacteriales</taxon>
        <taxon>Mycobacteriaceae</taxon>
        <taxon>Mycobacterium</taxon>
    </lineage>
</organism>
<feature type="domain" description="Protein kinase" evidence="15">
    <location>
        <begin position="16"/>
        <end position="276"/>
    </location>
</feature>
<evidence type="ECO:0000256" key="7">
    <source>
        <dbReference type="ARBA" id="ARBA00022741"/>
    </source>
</evidence>
<dbReference type="PROSITE" id="PS50011">
    <property type="entry name" value="PROTEIN_KINASE_DOM"/>
    <property type="match status" value="1"/>
</dbReference>
<keyword evidence="5" id="KW-0808">Transferase</keyword>
<dbReference type="SMART" id="SM00220">
    <property type="entry name" value="S_TKc"/>
    <property type="match status" value="1"/>
</dbReference>
<proteinExistence type="predicted"/>
<evidence type="ECO:0000256" key="14">
    <source>
        <dbReference type="SAM" id="Phobius"/>
    </source>
</evidence>
<dbReference type="Proteomes" id="UP000510682">
    <property type="component" value="Chromosome"/>
</dbReference>
<feature type="compositionally biased region" description="Low complexity" evidence="13">
    <location>
        <begin position="451"/>
        <end position="482"/>
    </location>
</feature>
<name>A0A7D6DZ97_9MYCO</name>
<keyword evidence="3" id="KW-1003">Cell membrane</keyword>
<dbReference type="GO" id="GO:0005886">
    <property type="term" value="C:plasma membrane"/>
    <property type="evidence" value="ECO:0007669"/>
    <property type="project" value="UniProtKB-SubCell"/>
</dbReference>
<dbReference type="SUPFAM" id="SSF56112">
    <property type="entry name" value="Protein kinase-like (PK-like)"/>
    <property type="match status" value="1"/>
</dbReference>
<feature type="transmembrane region" description="Helical" evidence="14">
    <location>
        <begin position="418"/>
        <end position="441"/>
    </location>
</feature>
<keyword evidence="11 14" id="KW-0472">Membrane</keyword>
<keyword evidence="9 12" id="KW-0067">ATP-binding</keyword>
<dbReference type="KEGG" id="mgor:H0P51_20875"/>
<dbReference type="GO" id="GO:0004674">
    <property type="term" value="F:protein serine/threonine kinase activity"/>
    <property type="evidence" value="ECO:0007669"/>
    <property type="project" value="UniProtKB-KW"/>
</dbReference>
<dbReference type="PROSITE" id="PS00107">
    <property type="entry name" value="PROTEIN_KINASE_ATP"/>
    <property type="match status" value="1"/>
</dbReference>
<evidence type="ECO:0000256" key="2">
    <source>
        <dbReference type="ARBA" id="ARBA00012513"/>
    </source>
</evidence>
<protein>
    <recommendedName>
        <fullName evidence="2">non-specific serine/threonine protein kinase</fullName>
        <ecNumber evidence="2">2.7.11.1</ecNumber>
    </recommendedName>
</protein>
<dbReference type="EC" id="2.7.11.1" evidence="2"/>
<dbReference type="InterPro" id="IPR000719">
    <property type="entry name" value="Prot_kinase_dom"/>
</dbReference>
<evidence type="ECO:0000256" key="6">
    <source>
        <dbReference type="ARBA" id="ARBA00022692"/>
    </source>
</evidence>
<evidence type="ECO:0000256" key="8">
    <source>
        <dbReference type="ARBA" id="ARBA00022777"/>
    </source>
</evidence>
<evidence type="ECO:0000256" key="3">
    <source>
        <dbReference type="ARBA" id="ARBA00022475"/>
    </source>
</evidence>
<evidence type="ECO:0000256" key="12">
    <source>
        <dbReference type="PROSITE-ProRule" id="PRU10141"/>
    </source>
</evidence>
<dbReference type="EMBL" id="CP059165">
    <property type="protein sequence ID" value="QLL06201.1"/>
    <property type="molecule type" value="Genomic_DNA"/>
</dbReference>
<evidence type="ECO:0000256" key="13">
    <source>
        <dbReference type="SAM" id="MobiDB-lite"/>
    </source>
</evidence>
<feature type="compositionally biased region" description="Pro residues" evidence="13">
    <location>
        <begin position="307"/>
        <end position="328"/>
    </location>
</feature>
<keyword evidence="4" id="KW-0723">Serine/threonine-protein kinase</keyword>
<accession>A0A7D6DZ97</accession>
<dbReference type="FunFam" id="3.30.200.20:FF:000348">
    <property type="entry name" value="Serine/threonine protein kinase"/>
    <property type="match status" value="1"/>
</dbReference>
<dbReference type="InterPro" id="IPR017441">
    <property type="entry name" value="Protein_kinase_ATP_BS"/>
</dbReference>
<feature type="binding site" evidence="12">
    <location>
        <position position="45"/>
    </location>
    <ligand>
        <name>ATP</name>
        <dbReference type="ChEBI" id="CHEBI:30616"/>
    </ligand>
</feature>
<dbReference type="Pfam" id="PF00069">
    <property type="entry name" value="Pkinase"/>
    <property type="match status" value="1"/>
</dbReference>
<dbReference type="FunFam" id="1.10.510.10:FF:000021">
    <property type="entry name" value="Serine/threonine protein kinase"/>
    <property type="match status" value="1"/>
</dbReference>
<keyword evidence="7 12" id="KW-0547">Nucleotide-binding</keyword>
<feature type="region of interest" description="Disordered" evidence="13">
    <location>
        <begin position="295"/>
        <end position="414"/>
    </location>
</feature>
<feature type="compositionally biased region" description="Low complexity" evidence="13">
    <location>
        <begin position="357"/>
        <end position="383"/>
    </location>
</feature>
<evidence type="ECO:0000256" key="1">
    <source>
        <dbReference type="ARBA" id="ARBA00004162"/>
    </source>
</evidence>
<keyword evidence="10 14" id="KW-1133">Transmembrane helix</keyword>
<dbReference type="CDD" id="cd14014">
    <property type="entry name" value="STKc_PknB_like"/>
    <property type="match status" value="1"/>
</dbReference>